<organism evidence="1 2">
    <name type="scientific">Streptomyces glaucus</name>
    <dbReference type="NCBI Taxonomy" id="284029"/>
    <lineage>
        <taxon>Bacteria</taxon>
        <taxon>Bacillati</taxon>
        <taxon>Actinomycetota</taxon>
        <taxon>Actinomycetes</taxon>
        <taxon>Kitasatosporales</taxon>
        <taxon>Streptomycetaceae</taxon>
        <taxon>Streptomyces</taxon>
    </lineage>
</organism>
<keyword evidence="2" id="KW-1185">Reference proteome</keyword>
<protein>
    <recommendedName>
        <fullName evidence="3">Secreted protein</fullName>
    </recommendedName>
</protein>
<accession>A0ABP5X1N6</accession>
<evidence type="ECO:0000313" key="2">
    <source>
        <dbReference type="Proteomes" id="UP001500460"/>
    </source>
</evidence>
<dbReference type="RefSeq" id="WP_344603885.1">
    <property type="nucleotide sequence ID" value="NZ_BAAATK010000018.1"/>
</dbReference>
<comment type="caution">
    <text evidence="1">The sequence shown here is derived from an EMBL/GenBank/DDBJ whole genome shotgun (WGS) entry which is preliminary data.</text>
</comment>
<dbReference type="EMBL" id="BAAATK010000018">
    <property type="protein sequence ID" value="GAA2439595.1"/>
    <property type="molecule type" value="Genomic_DNA"/>
</dbReference>
<reference evidence="2" key="1">
    <citation type="journal article" date="2019" name="Int. J. Syst. Evol. Microbiol.">
        <title>The Global Catalogue of Microorganisms (GCM) 10K type strain sequencing project: providing services to taxonomists for standard genome sequencing and annotation.</title>
        <authorList>
            <consortium name="The Broad Institute Genomics Platform"/>
            <consortium name="The Broad Institute Genome Sequencing Center for Infectious Disease"/>
            <person name="Wu L."/>
            <person name="Ma J."/>
        </authorList>
    </citation>
    <scope>NUCLEOTIDE SEQUENCE [LARGE SCALE GENOMIC DNA]</scope>
    <source>
        <strain evidence="2">JCM 6922</strain>
    </source>
</reference>
<evidence type="ECO:0000313" key="1">
    <source>
        <dbReference type="EMBL" id="GAA2439595.1"/>
    </source>
</evidence>
<sequence length="91" mass="9347">MRAKLQLLAWALVLLALADPALVPLVLDVVGIGLVMAAAVVAGIIGWALANASLTLTAASVLLLLHAFPGVLRWLCRSWVASVAAVAPEKA</sequence>
<evidence type="ECO:0008006" key="3">
    <source>
        <dbReference type="Google" id="ProtNLM"/>
    </source>
</evidence>
<dbReference type="Proteomes" id="UP001500460">
    <property type="component" value="Unassembled WGS sequence"/>
</dbReference>
<name>A0ABP5X1N6_9ACTN</name>
<gene>
    <name evidence="1" type="ORF">GCM10010421_32310</name>
</gene>
<proteinExistence type="predicted"/>